<organism evidence="2 3">
    <name type="scientific">Genlisea aurea</name>
    <dbReference type="NCBI Taxonomy" id="192259"/>
    <lineage>
        <taxon>Eukaryota</taxon>
        <taxon>Viridiplantae</taxon>
        <taxon>Streptophyta</taxon>
        <taxon>Embryophyta</taxon>
        <taxon>Tracheophyta</taxon>
        <taxon>Spermatophyta</taxon>
        <taxon>Magnoliopsida</taxon>
        <taxon>eudicotyledons</taxon>
        <taxon>Gunneridae</taxon>
        <taxon>Pentapetalae</taxon>
        <taxon>asterids</taxon>
        <taxon>lamiids</taxon>
        <taxon>Lamiales</taxon>
        <taxon>Lentibulariaceae</taxon>
        <taxon>Genlisea</taxon>
    </lineage>
</organism>
<protein>
    <recommendedName>
        <fullName evidence="4">Pollen Ole e 1 allergen and extensin family protein</fullName>
    </recommendedName>
</protein>
<dbReference type="PANTHER" id="PTHR33470">
    <property type="entry name" value="OS01G0164075 PROTEIN"/>
    <property type="match status" value="1"/>
</dbReference>
<dbReference type="Proteomes" id="UP000015453">
    <property type="component" value="Unassembled WGS sequence"/>
</dbReference>
<dbReference type="GO" id="GO:0071944">
    <property type="term" value="C:cell periphery"/>
    <property type="evidence" value="ECO:0007669"/>
    <property type="project" value="TreeGrafter"/>
</dbReference>
<dbReference type="Pfam" id="PF01190">
    <property type="entry name" value="Pollen_Ole_e_1"/>
    <property type="match status" value="1"/>
</dbReference>
<comment type="caution">
    <text evidence="2">The sequence shown here is derived from an EMBL/GenBank/DDBJ whole genome shotgun (WGS) entry which is preliminary data.</text>
</comment>
<evidence type="ECO:0000313" key="2">
    <source>
        <dbReference type="EMBL" id="EPS59678.1"/>
    </source>
</evidence>
<dbReference type="InterPro" id="IPR003882">
    <property type="entry name" value="Pistil_extensin"/>
</dbReference>
<evidence type="ECO:0000313" key="3">
    <source>
        <dbReference type="Proteomes" id="UP000015453"/>
    </source>
</evidence>
<dbReference type="AlphaFoldDB" id="S8DAF6"/>
<dbReference type="PANTHER" id="PTHR33470:SF22">
    <property type="entry name" value="POLLEN OLE E 1 ALLERGEN AND EXTENSIN FAMILY PROTEIN"/>
    <property type="match status" value="1"/>
</dbReference>
<feature type="non-terminal residue" evidence="2">
    <location>
        <position position="125"/>
    </location>
</feature>
<name>S8DAF6_9LAMI</name>
<dbReference type="EMBL" id="AUSU01008168">
    <property type="protein sequence ID" value="EPS59678.1"/>
    <property type="molecule type" value="Genomic_DNA"/>
</dbReference>
<feature type="non-terminal residue" evidence="2">
    <location>
        <position position="1"/>
    </location>
</feature>
<dbReference type="OrthoDB" id="665669at2759"/>
<evidence type="ECO:0008006" key="4">
    <source>
        <dbReference type="Google" id="ProtNLM"/>
    </source>
</evidence>
<evidence type="ECO:0000256" key="1">
    <source>
        <dbReference type="ARBA" id="ARBA00022729"/>
    </source>
</evidence>
<sequence length="125" mass="13576">VAVEGIVFCKSCHYIGLNSSHRPPPLEGAVVKLQCHNTKNPFSDRARTDKNGYFFFFPKHLSTMGAHKCKVYLVSSPLTKCSVPSNLHGGVTGVSLLPSEAPPVEGVSRKLPYTLFSVGPFAFEP</sequence>
<gene>
    <name evidence="2" type="ORF">M569_15127</name>
</gene>
<keyword evidence="1" id="KW-0732">Signal</keyword>
<keyword evidence="3" id="KW-1185">Reference proteome</keyword>
<reference evidence="2 3" key="1">
    <citation type="journal article" date="2013" name="BMC Genomics">
        <title>The miniature genome of a carnivorous plant Genlisea aurea contains a low number of genes and short non-coding sequences.</title>
        <authorList>
            <person name="Leushkin E.V."/>
            <person name="Sutormin R.A."/>
            <person name="Nabieva E.R."/>
            <person name="Penin A.A."/>
            <person name="Kondrashov A.S."/>
            <person name="Logacheva M.D."/>
        </authorList>
    </citation>
    <scope>NUCLEOTIDE SEQUENCE [LARGE SCALE GENOMIC DNA]</scope>
</reference>
<proteinExistence type="predicted"/>
<dbReference type="PRINTS" id="PR01218">
    <property type="entry name" value="PSTLEXTENSIN"/>
</dbReference>
<accession>S8DAF6</accession>